<reference evidence="3" key="1">
    <citation type="journal article" date="2020" name="Stud. Mycol.">
        <title>101 Dothideomycetes genomes: a test case for predicting lifestyles and emergence of pathogens.</title>
        <authorList>
            <person name="Haridas S."/>
            <person name="Albert R."/>
            <person name="Binder M."/>
            <person name="Bloem J."/>
            <person name="Labutti K."/>
            <person name="Salamov A."/>
            <person name="Andreopoulos B."/>
            <person name="Baker S."/>
            <person name="Barry K."/>
            <person name="Bills G."/>
            <person name="Bluhm B."/>
            <person name="Cannon C."/>
            <person name="Castanera R."/>
            <person name="Culley D."/>
            <person name="Daum C."/>
            <person name="Ezra D."/>
            <person name="Gonzalez J."/>
            <person name="Henrissat B."/>
            <person name="Kuo A."/>
            <person name="Liang C."/>
            <person name="Lipzen A."/>
            <person name="Lutzoni F."/>
            <person name="Magnuson J."/>
            <person name="Mondo S."/>
            <person name="Nolan M."/>
            <person name="Ohm R."/>
            <person name="Pangilinan J."/>
            <person name="Park H.-J."/>
            <person name="Ramirez L."/>
            <person name="Alfaro M."/>
            <person name="Sun H."/>
            <person name="Tritt A."/>
            <person name="Yoshinaga Y."/>
            <person name="Zwiers L.-H."/>
            <person name="Turgeon B."/>
            <person name="Goodwin S."/>
            <person name="Spatafora J."/>
            <person name="Crous P."/>
            <person name="Grigoriev I."/>
        </authorList>
    </citation>
    <scope>NUCLEOTIDE SEQUENCE</scope>
    <source>
        <strain evidence="3">CBS 119687</strain>
    </source>
</reference>
<dbReference type="EMBL" id="ML977518">
    <property type="protein sequence ID" value="KAF2124879.1"/>
    <property type="molecule type" value="Genomic_DNA"/>
</dbReference>
<protein>
    <recommendedName>
        <fullName evidence="2">CHRD domain-containing protein</fullName>
    </recommendedName>
</protein>
<evidence type="ECO:0000256" key="1">
    <source>
        <dbReference type="SAM" id="SignalP"/>
    </source>
</evidence>
<keyword evidence="4" id="KW-1185">Reference proteome</keyword>
<feature type="signal peptide" evidence="1">
    <location>
        <begin position="1"/>
        <end position="19"/>
    </location>
</feature>
<keyword evidence="1" id="KW-0732">Signal</keyword>
<proteinExistence type="predicted"/>
<dbReference type="InterPro" id="IPR010895">
    <property type="entry name" value="CHRD"/>
</dbReference>
<accession>A0A6A5ZZ82</accession>
<dbReference type="AlphaFoldDB" id="A0A6A5ZZ82"/>
<dbReference type="Pfam" id="PF07452">
    <property type="entry name" value="CHRD"/>
    <property type="match status" value="1"/>
</dbReference>
<evidence type="ECO:0000313" key="3">
    <source>
        <dbReference type="EMBL" id="KAF2124879.1"/>
    </source>
</evidence>
<feature type="chain" id="PRO_5025459740" description="CHRD domain-containing protein" evidence="1">
    <location>
        <begin position="20"/>
        <end position="207"/>
    </location>
</feature>
<feature type="domain" description="CHRD" evidence="2">
    <location>
        <begin position="67"/>
        <end position="207"/>
    </location>
</feature>
<dbReference type="OrthoDB" id="3554264at2759"/>
<evidence type="ECO:0000313" key="4">
    <source>
        <dbReference type="Proteomes" id="UP000799771"/>
    </source>
</evidence>
<dbReference type="RefSeq" id="XP_033519272.1">
    <property type="nucleotide sequence ID" value="XM_033671868.1"/>
</dbReference>
<name>A0A6A5ZZ82_9PLEO</name>
<evidence type="ECO:0000259" key="2">
    <source>
        <dbReference type="SMART" id="SM00754"/>
    </source>
</evidence>
<sequence length="207" mass="22130">MLFTKSAVIAFLSATIVTAAPTNNVEARGTAKYDDDCKKDFDNKWKNDDWEKNEKIFYFNKEIIVKAGPGNVVNNSNVAVPGQPGGRGIFKFGINVEENTICYNITLNGVTGNYMSPALTATHIHEGIKGRAGPPRLAFPNPTGPDSKRVSYGCLTGPFRTGINATGTTTDTGASFHVRQIVANPAGFFCDTHTAAFPAGAIRGQLA</sequence>
<organism evidence="3 4">
    <name type="scientific">Dothidotthia symphoricarpi CBS 119687</name>
    <dbReference type="NCBI Taxonomy" id="1392245"/>
    <lineage>
        <taxon>Eukaryota</taxon>
        <taxon>Fungi</taxon>
        <taxon>Dikarya</taxon>
        <taxon>Ascomycota</taxon>
        <taxon>Pezizomycotina</taxon>
        <taxon>Dothideomycetes</taxon>
        <taxon>Pleosporomycetidae</taxon>
        <taxon>Pleosporales</taxon>
        <taxon>Dothidotthiaceae</taxon>
        <taxon>Dothidotthia</taxon>
    </lineage>
</organism>
<dbReference type="SMART" id="SM00754">
    <property type="entry name" value="CHRD"/>
    <property type="match status" value="1"/>
</dbReference>
<gene>
    <name evidence="3" type="ORF">P153DRAFT_400949</name>
</gene>
<dbReference type="Proteomes" id="UP000799771">
    <property type="component" value="Unassembled WGS sequence"/>
</dbReference>
<dbReference type="GeneID" id="54412300"/>